<keyword evidence="3" id="KW-0597">Phosphoprotein</keyword>
<comment type="catalytic activity">
    <reaction evidence="1">
        <text>ATP + protein L-histidine = ADP + protein N-phospho-L-histidine.</text>
        <dbReference type="EC" id="2.7.13.3"/>
    </reaction>
</comment>
<dbReference type="PRINTS" id="PR00344">
    <property type="entry name" value="BCTRLSENSOR"/>
</dbReference>
<evidence type="ECO:0000256" key="8">
    <source>
        <dbReference type="ARBA" id="ARBA00023012"/>
    </source>
</evidence>
<keyword evidence="8" id="KW-0902">Two-component regulatory system</keyword>
<dbReference type="GO" id="GO:0000155">
    <property type="term" value="F:phosphorelay sensor kinase activity"/>
    <property type="evidence" value="ECO:0007669"/>
    <property type="project" value="InterPro"/>
</dbReference>
<comment type="caution">
    <text evidence="12">The sequence shown here is derived from an EMBL/GenBank/DDBJ whole genome shotgun (WGS) entry which is preliminary data.</text>
</comment>
<keyword evidence="4" id="KW-0808">Transferase</keyword>
<dbReference type="GO" id="GO:0005524">
    <property type="term" value="F:ATP binding"/>
    <property type="evidence" value="ECO:0007669"/>
    <property type="project" value="UniProtKB-KW"/>
</dbReference>
<dbReference type="Gene3D" id="3.30.450.20">
    <property type="entry name" value="PAS domain"/>
    <property type="match status" value="1"/>
</dbReference>
<dbReference type="EC" id="2.7.13.3" evidence="2"/>
<dbReference type="SMART" id="SM00091">
    <property type="entry name" value="PAS"/>
    <property type="match status" value="1"/>
</dbReference>
<dbReference type="InterPro" id="IPR036890">
    <property type="entry name" value="HATPase_C_sf"/>
</dbReference>
<dbReference type="PANTHER" id="PTHR43065:SF50">
    <property type="entry name" value="HISTIDINE KINASE"/>
    <property type="match status" value="1"/>
</dbReference>
<dbReference type="CDD" id="cd00130">
    <property type="entry name" value="PAS"/>
    <property type="match status" value="1"/>
</dbReference>
<keyword evidence="7" id="KW-0067">ATP-binding</keyword>
<evidence type="ECO:0000256" key="2">
    <source>
        <dbReference type="ARBA" id="ARBA00012438"/>
    </source>
</evidence>
<feature type="coiled-coil region" evidence="9">
    <location>
        <begin position="122"/>
        <end position="184"/>
    </location>
</feature>
<dbReference type="SMART" id="SM00387">
    <property type="entry name" value="HATPase_c"/>
    <property type="match status" value="1"/>
</dbReference>
<evidence type="ECO:0000256" key="3">
    <source>
        <dbReference type="ARBA" id="ARBA00022553"/>
    </source>
</evidence>
<dbReference type="InterPro" id="IPR005467">
    <property type="entry name" value="His_kinase_dom"/>
</dbReference>
<name>A0A8J7LGZ8_9NOST</name>
<dbReference type="PROSITE" id="PS50112">
    <property type="entry name" value="PAS"/>
    <property type="match status" value="1"/>
</dbReference>
<keyword evidence="5" id="KW-0547">Nucleotide-binding</keyword>
<dbReference type="Proteomes" id="UP000662314">
    <property type="component" value="Unassembled WGS sequence"/>
</dbReference>
<dbReference type="Gene3D" id="3.30.565.10">
    <property type="entry name" value="Histidine kinase-like ATPase, C-terminal domain"/>
    <property type="match status" value="1"/>
</dbReference>
<dbReference type="InterPro" id="IPR004358">
    <property type="entry name" value="Sig_transdc_His_kin-like_C"/>
</dbReference>
<dbReference type="PROSITE" id="PS50109">
    <property type="entry name" value="HIS_KIN"/>
    <property type="match status" value="1"/>
</dbReference>
<sequence>MTPEQFLEFARVLPEPLLMVNSDGQLLAGNQPAATLLGLGRQELKQRMLFDLVTEPTNDLVKYLQACSISRAMVIGTLTIRKNDGQTLVCRSQGAVIQPLSPESSALILLRLENRAIASSNFVLLNKKLDELSKEIQKRKQAETALSKANEELEIRVQERTKALTETLNELQLTQAQLIQAEKMSSLGQMVAGIAHEVNNAINFVYGNLYYAQKYLEELLELIKLYQNHLPNNPPEIKNKIEVMDFDFIIQDCDRIFESMMTGTKRIQEIVLSLRNFSRLDEADIKEVDIHQGIDSTLMILQHRFQSTNERPEIQVIKEYSLIPQITCYSGKLNQVFMNILNNAIDALEDSYKYRYSSANKFPESKNQELTIESLKIKIKTELFDEKSIKISIQDNGLGIDEKVSSKLFDPFFTTKPVGKGTGLGLSISYDIIVKKHGGEISFLSTLEKGTEFVIKIPINCLNQY</sequence>
<dbReference type="InterPro" id="IPR000014">
    <property type="entry name" value="PAS"/>
</dbReference>
<dbReference type="SUPFAM" id="SSF55874">
    <property type="entry name" value="ATPase domain of HSP90 chaperone/DNA topoisomerase II/histidine kinase"/>
    <property type="match status" value="1"/>
</dbReference>
<dbReference type="Gene3D" id="1.10.287.130">
    <property type="match status" value="1"/>
</dbReference>
<feature type="domain" description="Histidine kinase" evidence="10">
    <location>
        <begin position="193"/>
        <end position="461"/>
    </location>
</feature>
<protein>
    <recommendedName>
        <fullName evidence="2">histidine kinase</fullName>
        <ecNumber evidence="2">2.7.13.3</ecNumber>
    </recommendedName>
</protein>
<keyword evidence="6" id="KW-0418">Kinase</keyword>
<dbReference type="Pfam" id="PF02518">
    <property type="entry name" value="HATPase_c"/>
    <property type="match status" value="1"/>
</dbReference>
<evidence type="ECO:0000313" key="12">
    <source>
        <dbReference type="EMBL" id="MBH8577552.1"/>
    </source>
</evidence>
<accession>A0A8J7LGZ8</accession>
<dbReference type="RefSeq" id="WP_214436240.1">
    <property type="nucleotide sequence ID" value="NZ_CAWPUQ010000225.1"/>
</dbReference>
<dbReference type="Pfam" id="PF00989">
    <property type="entry name" value="PAS"/>
    <property type="match status" value="1"/>
</dbReference>
<dbReference type="EMBL" id="JAECZA010000289">
    <property type="protein sequence ID" value="MBH8577552.1"/>
    <property type="molecule type" value="Genomic_DNA"/>
</dbReference>
<evidence type="ECO:0000259" key="10">
    <source>
        <dbReference type="PROSITE" id="PS50109"/>
    </source>
</evidence>
<dbReference type="PANTHER" id="PTHR43065">
    <property type="entry name" value="SENSOR HISTIDINE KINASE"/>
    <property type="match status" value="1"/>
</dbReference>
<evidence type="ECO:0000256" key="6">
    <source>
        <dbReference type="ARBA" id="ARBA00022777"/>
    </source>
</evidence>
<proteinExistence type="predicted"/>
<dbReference type="AlphaFoldDB" id="A0A8J7LGZ8"/>
<evidence type="ECO:0000256" key="1">
    <source>
        <dbReference type="ARBA" id="ARBA00000085"/>
    </source>
</evidence>
<dbReference type="SUPFAM" id="SSF47384">
    <property type="entry name" value="Homodimeric domain of signal transducing histidine kinase"/>
    <property type="match status" value="1"/>
</dbReference>
<dbReference type="InterPro" id="IPR035965">
    <property type="entry name" value="PAS-like_dom_sf"/>
</dbReference>
<evidence type="ECO:0000313" key="13">
    <source>
        <dbReference type="Proteomes" id="UP000662314"/>
    </source>
</evidence>
<evidence type="ECO:0000256" key="5">
    <source>
        <dbReference type="ARBA" id="ARBA00022741"/>
    </source>
</evidence>
<reference evidence="12 13" key="1">
    <citation type="journal article" date="2021" name="Int. J. Syst. Evol. Microbiol.">
        <title>Amazonocrinis nigriterrae gen. nov., sp. nov., Atlanticothrix silvestris gen. nov., sp. nov. and Dendronalium phyllosphericum gen. nov., sp. nov., nostocacean cyanobacteria from Brazilian environments.</title>
        <authorList>
            <person name="Alvarenga D.O."/>
            <person name="Andreote A.P.D."/>
            <person name="Branco L.H.Z."/>
            <person name="Delbaje E."/>
            <person name="Cruz R.B."/>
            <person name="Varani A.M."/>
            <person name="Fiore M.F."/>
        </authorList>
    </citation>
    <scope>NUCLEOTIDE SEQUENCE [LARGE SCALE GENOMIC DNA]</scope>
    <source>
        <strain evidence="12 13">CENA369</strain>
    </source>
</reference>
<evidence type="ECO:0000259" key="11">
    <source>
        <dbReference type="PROSITE" id="PS50112"/>
    </source>
</evidence>
<evidence type="ECO:0000256" key="9">
    <source>
        <dbReference type="SAM" id="Coils"/>
    </source>
</evidence>
<keyword evidence="9" id="KW-0175">Coiled coil</keyword>
<evidence type="ECO:0000256" key="4">
    <source>
        <dbReference type="ARBA" id="ARBA00022679"/>
    </source>
</evidence>
<dbReference type="InterPro" id="IPR036097">
    <property type="entry name" value="HisK_dim/P_sf"/>
</dbReference>
<organism evidence="12 13">
    <name type="scientific">Dendronalium phyllosphericum CENA369</name>
    <dbReference type="NCBI Taxonomy" id="1725256"/>
    <lineage>
        <taxon>Bacteria</taxon>
        <taxon>Bacillati</taxon>
        <taxon>Cyanobacteriota</taxon>
        <taxon>Cyanophyceae</taxon>
        <taxon>Nostocales</taxon>
        <taxon>Nostocaceae</taxon>
        <taxon>Dendronalium</taxon>
        <taxon>Dendronalium phyllosphericum</taxon>
    </lineage>
</organism>
<dbReference type="GO" id="GO:0006355">
    <property type="term" value="P:regulation of DNA-templated transcription"/>
    <property type="evidence" value="ECO:0007669"/>
    <property type="project" value="InterPro"/>
</dbReference>
<dbReference type="InterPro" id="IPR013767">
    <property type="entry name" value="PAS_fold"/>
</dbReference>
<dbReference type="InterPro" id="IPR003594">
    <property type="entry name" value="HATPase_dom"/>
</dbReference>
<gene>
    <name evidence="12" type="ORF">I8752_32220</name>
</gene>
<dbReference type="SUPFAM" id="SSF55785">
    <property type="entry name" value="PYP-like sensor domain (PAS domain)"/>
    <property type="match status" value="1"/>
</dbReference>
<keyword evidence="13" id="KW-1185">Reference proteome</keyword>
<evidence type="ECO:0000256" key="7">
    <source>
        <dbReference type="ARBA" id="ARBA00022840"/>
    </source>
</evidence>
<feature type="domain" description="PAS" evidence="11">
    <location>
        <begin position="2"/>
        <end position="53"/>
    </location>
</feature>